<reference evidence="1" key="1">
    <citation type="journal article" date="2019" name="bioRxiv">
        <title>The Genome of the Zebra Mussel, Dreissena polymorpha: A Resource for Invasive Species Research.</title>
        <authorList>
            <person name="McCartney M.A."/>
            <person name="Auch B."/>
            <person name="Kono T."/>
            <person name="Mallez S."/>
            <person name="Zhang Y."/>
            <person name="Obille A."/>
            <person name="Becker A."/>
            <person name="Abrahante J.E."/>
            <person name="Garbe J."/>
            <person name="Badalamenti J.P."/>
            <person name="Herman A."/>
            <person name="Mangelson H."/>
            <person name="Liachko I."/>
            <person name="Sullivan S."/>
            <person name="Sone E.D."/>
            <person name="Koren S."/>
            <person name="Silverstein K.A.T."/>
            <person name="Beckman K.B."/>
            <person name="Gohl D.M."/>
        </authorList>
    </citation>
    <scope>NUCLEOTIDE SEQUENCE</scope>
    <source>
        <strain evidence="1">Duluth1</strain>
        <tissue evidence="1">Whole animal</tissue>
    </source>
</reference>
<keyword evidence="2" id="KW-1185">Reference proteome</keyword>
<protein>
    <submittedName>
        <fullName evidence="1">Uncharacterized protein</fullName>
    </submittedName>
</protein>
<comment type="caution">
    <text evidence="1">The sequence shown here is derived from an EMBL/GenBank/DDBJ whole genome shotgun (WGS) entry which is preliminary data.</text>
</comment>
<sequence length="99" mass="10712">MAKAFETASGKRVPYQIAGHREGDIASCYADASLAEKELGWGLKLDLAKMCGAGSPITRQVSDQTARIGDLFVKFTTSVAPYVCNSLNITSLMQDLRVR</sequence>
<gene>
    <name evidence="1" type="ORF">DPMN_042112</name>
</gene>
<dbReference type="InterPro" id="IPR036291">
    <property type="entry name" value="NAD(P)-bd_dom_sf"/>
</dbReference>
<reference evidence="1" key="2">
    <citation type="submission" date="2020-11" db="EMBL/GenBank/DDBJ databases">
        <authorList>
            <person name="McCartney M.A."/>
            <person name="Auch B."/>
            <person name="Kono T."/>
            <person name="Mallez S."/>
            <person name="Becker A."/>
            <person name="Gohl D.M."/>
            <person name="Silverstein K.A.T."/>
            <person name="Koren S."/>
            <person name="Bechman K.B."/>
            <person name="Herman A."/>
            <person name="Abrahante J.E."/>
            <person name="Garbe J."/>
        </authorList>
    </citation>
    <scope>NUCLEOTIDE SEQUENCE</scope>
    <source>
        <strain evidence="1">Duluth1</strain>
        <tissue evidence="1">Whole animal</tissue>
    </source>
</reference>
<dbReference type="Proteomes" id="UP000828390">
    <property type="component" value="Unassembled WGS sequence"/>
</dbReference>
<dbReference type="SUPFAM" id="SSF51735">
    <property type="entry name" value="NAD(P)-binding Rossmann-fold domains"/>
    <property type="match status" value="1"/>
</dbReference>
<name>A0A9D4D0F7_DREPO</name>
<organism evidence="1 2">
    <name type="scientific">Dreissena polymorpha</name>
    <name type="common">Zebra mussel</name>
    <name type="synonym">Mytilus polymorpha</name>
    <dbReference type="NCBI Taxonomy" id="45954"/>
    <lineage>
        <taxon>Eukaryota</taxon>
        <taxon>Metazoa</taxon>
        <taxon>Spiralia</taxon>
        <taxon>Lophotrochozoa</taxon>
        <taxon>Mollusca</taxon>
        <taxon>Bivalvia</taxon>
        <taxon>Autobranchia</taxon>
        <taxon>Heteroconchia</taxon>
        <taxon>Euheterodonta</taxon>
        <taxon>Imparidentia</taxon>
        <taxon>Neoheterodontei</taxon>
        <taxon>Myida</taxon>
        <taxon>Dreissenoidea</taxon>
        <taxon>Dreissenidae</taxon>
        <taxon>Dreissena</taxon>
    </lineage>
</organism>
<dbReference type="Gene3D" id="3.90.25.10">
    <property type="entry name" value="UDP-galactose 4-epimerase, domain 1"/>
    <property type="match status" value="1"/>
</dbReference>
<evidence type="ECO:0000313" key="2">
    <source>
        <dbReference type="Proteomes" id="UP000828390"/>
    </source>
</evidence>
<dbReference type="EMBL" id="JAIWYP010000011">
    <property type="protein sequence ID" value="KAH3735576.1"/>
    <property type="molecule type" value="Genomic_DNA"/>
</dbReference>
<evidence type="ECO:0000313" key="1">
    <source>
        <dbReference type="EMBL" id="KAH3735576.1"/>
    </source>
</evidence>
<proteinExistence type="predicted"/>
<dbReference type="AlphaFoldDB" id="A0A9D4D0F7"/>
<accession>A0A9D4D0F7</accession>